<accession>W7HV65</accession>
<protein>
    <submittedName>
        <fullName evidence="3">Uncharacterized protein</fullName>
    </submittedName>
</protein>
<feature type="region of interest" description="Disordered" evidence="1">
    <location>
        <begin position="1"/>
        <end position="25"/>
    </location>
</feature>
<feature type="transmembrane region" description="Helical" evidence="2">
    <location>
        <begin position="59"/>
        <end position="77"/>
    </location>
</feature>
<keyword evidence="4" id="KW-1185">Reference proteome</keyword>
<reference evidence="3 4" key="1">
    <citation type="submission" date="2013-05" db="EMBL/GenBank/DDBJ databases">
        <title>Drechslerella stenobrocha genome reveals carnivorous origination and mechanical trapping mechanism of predatory fungi.</title>
        <authorList>
            <person name="Liu X."/>
            <person name="Zhang W."/>
            <person name="Liu K."/>
        </authorList>
    </citation>
    <scope>NUCLEOTIDE SEQUENCE [LARGE SCALE GENOMIC DNA]</scope>
    <source>
        <strain evidence="3 4">248</strain>
    </source>
</reference>
<proteinExistence type="predicted"/>
<evidence type="ECO:0000313" key="3">
    <source>
        <dbReference type="EMBL" id="EWC43768.1"/>
    </source>
</evidence>
<dbReference type="AlphaFoldDB" id="W7HV65"/>
<dbReference type="EMBL" id="KI966452">
    <property type="protein sequence ID" value="EWC43768.1"/>
    <property type="molecule type" value="Genomic_DNA"/>
</dbReference>
<keyword evidence="2" id="KW-0472">Membrane</keyword>
<evidence type="ECO:0000313" key="4">
    <source>
        <dbReference type="Proteomes" id="UP000024837"/>
    </source>
</evidence>
<gene>
    <name evidence="3" type="ORF">DRE_07333</name>
</gene>
<evidence type="ECO:0000256" key="1">
    <source>
        <dbReference type="SAM" id="MobiDB-lite"/>
    </source>
</evidence>
<organism evidence="3 4">
    <name type="scientific">Drechslerella stenobrocha 248</name>
    <dbReference type="NCBI Taxonomy" id="1043628"/>
    <lineage>
        <taxon>Eukaryota</taxon>
        <taxon>Fungi</taxon>
        <taxon>Dikarya</taxon>
        <taxon>Ascomycota</taxon>
        <taxon>Pezizomycotina</taxon>
        <taxon>Orbiliomycetes</taxon>
        <taxon>Orbiliales</taxon>
        <taxon>Orbiliaceae</taxon>
        <taxon>Drechslerella</taxon>
    </lineage>
</organism>
<dbReference type="OrthoDB" id="526941at2759"/>
<name>W7HV65_9PEZI</name>
<evidence type="ECO:0000256" key="2">
    <source>
        <dbReference type="SAM" id="Phobius"/>
    </source>
</evidence>
<keyword evidence="2" id="KW-1133">Transmembrane helix</keyword>
<sequence>MAASTTPNSKLPYHKLHDEFDSDDENDQYPLDTPKFLWPARLAVLTSLKGLRRSSISRALMASASLIAISLLVYIFSIRDRRIVVSQLSPIDAETLDDRPLILYAYSETDNARENALFFIKHGLHDAANFIFILNGENTIEEEIPNEAHIAVIERKNECYDLGAYSEVLTANNNSLVNSHKRFILLNASIRGPFLPTWSNQCWSEAYLNKVTDTIKLVGMSFNCQAPRGPHVQSMILATDRVGIDILLNDVIAGHCYSGWDDAVDGETNITQAIRQAGYHVTTFMTPFSSVADYPDNCEHGDILWNDKYFGTNMHPYEAMFQKANRDIYPDQLRLLTEWHNKANYSSQPFCGAGRQASS</sequence>
<dbReference type="HOGENOM" id="CLU_045076_0_0_1"/>
<dbReference type="Proteomes" id="UP000024837">
    <property type="component" value="Unassembled WGS sequence"/>
</dbReference>
<keyword evidence="2" id="KW-0812">Transmembrane</keyword>